<evidence type="ECO:0008006" key="4">
    <source>
        <dbReference type="Google" id="ProtNLM"/>
    </source>
</evidence>
<organism evidence="2 3">
    <name type="scientific">Candidatus Woesebacteria bacterium RIFCSPHIGHO2_01_FULL_39_28</name>
    <dbReference type="NCBI Taxonomy" id="1802496"/>
    <lineage>
        <taxon>Bacteria</taxon>
        <taxon>Candidatus Woeseibacteriota</taxon>
    </lineage>
</organism>
<accession>A0A1F7YE90</accession>
<dbReference type="SUPFAM" id="SSF53067">
    <property type="entry name" value="Actin-like ATPase domain"/>
    <property type="match status" value="1"/>
</dbReference>
<dbReference type="PANTHER" id="PTHR18964:SF149">
    <property type="entry name" value="BIFUNCTIONAL UDP-N-ACETYLGLUCOSAMINE 2-EPIMERASE_N-ACETYLMANNOSAMINE KINASE"/>
    <property type="match status" value="1"/>
</dbReference>
<dbReference type="InterPro" id="IPR043129">
    <property type="entry name" value="ATPase_NBD"/>
</dbReference>
<dbReference type="EMBL" id="MGGI01000021">
    <property type="protein sequence ID" value="OGM25643.1"/>
    <property type="molecule type" value="Genomic_DNA"/>
</dbReference>
<dbReference type="PANTHER" id="PTHR18964">
    <property type="entry name" value="ROK (REPRESSOR, ORF, KINASE) FAMILY"/>
    <property type="match status" value="1"/>
</dbReference>
<sequence length="273" mass="30044">MANYFLFDIGGTNTRIALSTDGTEVGEAQIFPTPKTFDEGIKLVKEVAEKTLSQVKIDLVAGGIAGPLNLEKSEMVRSPNLSEWIGKPFKEELQKIFNCPVYVENDAAMIGLGESISGAAKGFRIVAFMVMGTGVGGARIVDQRIDDNIMGFEIGHQIINIDLLMDLEDYIGGRSLEKKYNRKPFDIDEADEIWDDVARQVAAGVNNMIVHWSPDVILLGGSVSRKINLDKVSEYLKQMLTIFPESEFPPIKKTSLGDLGGLYGALHYLNNLK</sequence>
<evidence type="ECO:0000313" key="2">
    <source>
        <dbReference type="EMBL" id="OGM25643.1"/>
    </source>
</evidence>
<comment type="similarity">
    <text evidence="1">Belongs to the ROK (NagC/XylR) family.</text>
</comment>
<dbReference type="CDD" id="cd23763">
    <property type="entry name" value="ASKHA_ATPase_ROK"/>
    <property type="match status" value="1"/>
</dbReference>
<name>A0A1F7YE90_9BACT</name>
<evidence type="ECO:0000313" key="3">
    <source>
        <dbReference type="Proteomes" id="UP000178851"/>
    </source>
</evidence>
<dbReference type="Proteomes" id="UP000178851">
    <property type="component" value="Unassembled WGS sequence"/>
</dbReference>
<dbReference type="Pfam" id="PF00480">
    <property type="entry name" value="ROK"/>
    <property type="match status" value="1"/>
</dbReference>
<comment type="caution">
    <text evidence="2">The sequence shown here is derived from an EMBL/GenBank/DDBJ whole genome shotgun (WGS) entry which is preliminary data.</text>
</comment>
<dbReference type="AlphaFoldDB" id="A0A1F7YE90"/>
<dbReference type="Gene3D" id="3.30.420.40">
    <property type="match status" value="2"/>
</dbReference>
<protein>
    <recommendedName>
        <fullName evidence="4">ROK family protein</fullName>
    </recommendedName>
</protein>
<dbReference type="InterPro" id="IPR000600">
    <property type="entry name" value="ROK"/>
</dbReference>
<evidence type="ECO:0000256" key="1">
    <source>
        <dbReference type="ARBA" id="ARBA00006479"/>
    </source>
</evidence>
<reference evidence="2 3" key="1">
    <citation type="journal article" date="2016" name="Nat. Commun.">
        <title>Thousands of microbial genomes shed light on interconnected biogeochemical processes in an aquifer system.</title>
        <authorList>
            <person name="Anantharaman K."/>
            <person name="Brown C.T."/>
            <person name="Hug L.A."/>
            <person name="Sharon I."/>
            <person name="Castelle C.J."/>
            <person name="Probst A.J."/>
            <person name="Thomas B.C."/>
            <person name="Singh A."/>
            <person name="Wilkins M.J."/>
            <person name="Karaoz U."/>
            <person name="Brodie E.L."/>
            <person name="Williams K.H."/>
            <person name="Hubbard S.S."/>
            <person name="Banfield J.F."/>
        </authorList>
    </citation>
    <scope>NUCLEOTIDE SEQUENCE [LARGE SCALE GENOMIC DNA]</scope>
</reference>
<gene>
    <name evidence="2" type="ORF">A2627_04345</name>
</gene>
<proteinExistence type="inferred from homology"/>